<dbReference type="InterPro" id="IPR051334">
    <property type="entry name" value="SRPK"/>
</dbReference>
<dbReference type="OrthoDB" id="5979581at2759"/>
<feature type="domain" description="Protein kinase" evidence="11">
    <location>
        <begin position="158"/>
        <end position="525"/>
    </location>
</feature>
<dbReference type="PROSITE" id="PS00108">
    <property type="entry name" value="PROTEIN_KINASE_ST"/>
    <property type="match status" value="1"/>
</dbReference>
<evidence type="ECO:0000259" key="11">
    <source>
        <dbReference type="PROSITE" id="PS50011"/>
    </source>
</evidence>
<accession>A0A2S4L9W6</accession>
<keyword evidence="5 12" id="KW-0418">Kinase</keyword>
<evidence type="ECO:0000256" key="2">
    <source>
        <dbReference type="ARBA" id="ARBA00022527"/>
    </source>
</evidence>
<organism evidence="12 13">
    <name type="scientific">Tolypocladium paradoxum</name>
    <dbReference type="NCBI Taxonomy" id="94208"/>
    <lineage>
        <taxon>Eukaryota</taxon>
        <taxon>Fungi</taxon>
        <taxon>Dikarya</taxon>
        <taxon>Ascomycota</taxon>
        <taxon>Pezizomycotina</taxon>
        <taxon>Sordariomycetes</taxon>
        <taxon>Hypocreomycetidae</taxon>
        <taxon>Hypocreales</taxon>
        <taxon>Ophiocordycipitaceae</taxon>
        <taxon>Tolypocladium</taxon>
    </lineage>
</organism>
<gene>
    <name evidence="12" type="ORF">TPAR_00572</name>
</gene>
<comment type="caution">
    <text evidence="12">The sequence shown here is derived from an EMBL/GenBank/DDBJ whole genome shotgun (WGS) entry which is preliminary data.</text>
</comment>
<evidence type="ECO:0000256" key="6">
    <source>
        <dbReference type="ARBA" id="ARBA00022840"/>
    </source>
</evidence>
<dbReference type="GO" id="GO:0000245">
    <property type="term" value="P:spliceosomal complex assembly"/>
    <property type="evidence" value="ECO:0007669"/>
    <property type="project" value="TreeGrafter"/>
</dbReference>
<evidence type="ECO:0000256" key="9">
    <source>
        <dbReference type="PROSITE-ProRule" id="PRU10141"/>
    </source>
</evidence>
<dbReference type="PROSITE" id="PS00107">
    <property type="entry name" value="PROTEIN_KINASE_ATP"/>
    <property type="match status" value="1"/>
</dbReference>
<dbReference type="EMBL" id="PKSG01000057">
    <property type="protein sequence ID" value="POR39226.1"/>
    <property type="molecule type" value="Genomic_DNA"/>
</dbReference>
<dbReference type="PROSITE" id="PS50011">
    <property type="entry name" value="PROTEIN_KINASE_DOM"/>
    <property type="match status" value="1"/>
</dbReference>
<dbReference type="Gene3D" id="1.10.510.10">
    <property type="entry name" value="Transferase(Phosphotransferase) domain 1"/>
    <property type="match status" value="1"/>
</dbReference>
<dbReference type="InterPro" id="IPR000719">
    <property type="entry name" value="Prot_kinase_dom"/>
</dbReference>
<feature type="compositionally biased region" description="Acidic residues" evidence="10">
    <location>
        <begin position="551"/>
        <end position="565"/>
    </location>
</feature>
<keyword evidence="6 9" id="KW-0067">ATP-binding</keyword>
<dbReference type="PANTHER" id="PTHR47634:SF9">
    <property type="entry name" value="PROTEIN KINASE DOMAIN-CONTAINING PROTEIN-RELATED"/>
    <property type="match status" value="1"/>
</dbReference>
<sequence>MCVLFDQFKLLWQRFIPPKTIMTEQSTQELNLPAPDTTSRDTSADGEESPVSENDGQTPENYVQAVENVKGNSTGSGDAAADEVVAKRDEEVGCDRGGNRNHEPIANVVKQCGEEEVVEQAAADADDYDWHLYEESIDRYVPEGFHPVRIGEVYNSRYKVLRKLGWGEYSTVWLVQDLAAKEDAAERKYLAMKVLCADSYGGEEHIFEREILKHLGTANPNHKGYEFINHLLDDFEHVGPNGTHVCLVFKPMGETLATYPNWFRNYKLPEHVTRKFARQLLWALSYAHESGVIHTDIKPDNIFLTMVLGQSAIEDDYLPASEPLVEYIGAEEEYRIIRSMPMTRYYATDIHEAMHADVCLGDWGVSSWKEQRLFYLIQADVMRAPEVFLGADWDETADLWSLGVVILEMFNDERMFKVSEKDETGKRTFSEPFMLMQMQQLLGGGCFPASLLERSDPKLVDEFFDESRRVRNYSNEELADLATGRWTDGMDELVKQRFVPWLYFLMKLEPRERPSIQELLDHPWLDIRIDEARKRKMEEDWDREMKRLEEEAASGEDSGTEESQDDASAGEGTDPSGGDGMDPPTDEVKT</sequence>
<dbReference type="EC" id="2.7.11.1" evidence="1"/>
<dbReference type="InterPro" id="IPR011009">
    <property type="entry name" value="Kinase-like_dom_sf"/>
</dbReference>
<dbReference type="SMART" id="SM00220">
    <property type="entry name" value="S_TKc"/>
    <property type="match status" value="1"/>
</dbReference>
<dbReference type="InterPro" id="IPR017441">
    <property type="entry name" value="Protein_kinase_ATP_BS"/>
</dbReference>
<dbReference type="Proteomes" id="UP000237481">
    <property type="component" value="Unassembled WGS sequence"/>
</dbReference>
<dbReference type="AlphaFoldDB" id="A0A2S4L9W6"/>
<evidence type="ECO:0000256" key="7">
    <source>
        <dbReference type="ARBA" id="ARBA00047899"/>
    </source>
</evidence>
<name>A0A2S4L9W6_9HYPO</name>
<proteinExistence type="predicted"/>
<feature type="compositionally biased region" description="Basic and acidic residues" evidence="10">
    <location>
        <begin position="538"/>
        <end position="550"/>
    </location>
</feature>
<protein>
    <recommendedName>
        <fullName evidence="1">non-specific serine/threonine protein kinase</fullName>
        <ecNumber evidence="1">2.7.11.1</ecNumber>
    </recommendedName>
</protein>
<dbReference type="Pfam" id="PF00069">
    <property type="entry name" value="Pkinase"/>
    <property type="match status" value="1"/>
</dbReference>
<dbReference type="SUPFAM" id="SSF56112">
    <property type="entry name" value="Protein kinase-like (PK-like)"/>
    <property type="match status" value="1"/>
</dbReference>
<reference evidence="12 13" key="1">
    <citation type="submission" date="2018-01" db="EMBL/GenBank/DDBJ databases">
        <title>Harnessing the power of phylogenomics to disentangle the directionality and signatures of interkingdom host jumping in the parasitic fungal genus Tolypocladium.</title>
        <authorList>
            <person name="Quandt C.A."/>
            <person name="Patterson W."/>
            <person name="Spatafora J.W."/>
        </authorList>
    </citation>
    <scope>NUCLEOTIDE SEQUENCE [LARGE SCALE GENOMIC DNA]</scope>
    <source>
        <strain evidence="12 13">NRBC 100945</strain>
    </source>
</reference>
<dbReference type="STRING" id="94208.A0A2S4L9W6"/>
<evidence type="ECO:0000313" key="13">
    <source>
        <dbReference type="Proteomes" id="UP000237481"/>
    </source>
</evidence>
<dbReference type="GO" id="GO:0005524">
    <property type="term" value="F:ATP binding"/>
    <property type="evidence" value="ECO:0007669"/>
    <property type="project" value="UniProtKB-UniRule"/>
</dbReference>
<feature type="compositionally biased region" description="Polar residues" evidence="10">
    <location>
        <begin position="24"/>
        <end position="37"/>
    </location>
</feature>
<evidence type="ECO:0000256" key="1">
    <source>
        <dbReference type="ARBA" id="ARBA00012513"/>
    </source>
</evidence>
<dbReference type="GO" id="GO:0050684">
    <property type="term" value="P:regulation of mRNA processing"/>
    <property type="evidence" value="ECO:0007669"/>
    <property type="project" value="TreeGrafter"/>
</dbReference>
<dbReference type="Gene3D" id="3.30.200.20">
    <property type="entry name" value="Phosphorylase Kinase, domain 1"/>
    <property type="match status" value="1"/>
</dbReference>
<evidence type="ECO:0000256" key="4">
    <source>
        <dbReference type="ARBA" id="ARBA00022741"/>
    </source>
</evidence>
<comment type="catalytic activity">
    <reaction evidence="8">
        <text>L-seryl-[protein] + ATP = O-phospho-L-seryl-[protein] + ADP + H(+)</text>
        <dbReference type="Rhea" id="RHEA:17989"/>
        <dbReference type="Rhea" id="RHEA-COMP:9863"/>
        <dbReference type="Rhea" id="RHEA-COMP:11604"/>
        <dbReference type="ChEBI" id="CHEBI:15378"/>
        <dbReference type="ChEBI" id="CHEBI:29999"/>
        <dbReference type="ChEBI" id="CHEBI:30616"/>
        <dbReference type="ChEBI" id="CHEBI:83421"/>
        <dbReference type="ChEBI" id="CHEBI:456216"/>
        <dbReference type="EC" id="2.7.11.1"/>
    </reaction>
</comment>
<keyword evidence="3" id="KW-0808">Transferase</keyword>
<dbReference type="GO" id="GO:0004674">
    <property type="term" value="F:protein serine/threonine kinase activity"/>
    <property type="evidence" value="ECO:0007669"/>
    <property type="project" value="UniProtKB-KW"/>
</dbReference>
<keyword evidence="2" id="KW-0723">Serine/threonine-protein kinase</keyword>
<dbReference type="InterPro" id="IPR008271">
    <property type="entry name" value="Ser/Thr_kinase_AS"/>
</dbReference>
<evidence type="ECO:0000256" key="8">
    <source>
        <dbReference type="ARBA" id="ARBA00048679"/>
    </source>
</evidence>
<evidence type="ECO:0000256" key="3">
    <source>
        <dbReference type="ARBA" id="ARBA00022679"/>
    </source>
</evidence>
<feature type="region of interest" description="Disordered" evidence="10">
    <location>
        <begin position="24"/>
        <end position="59"/>
    </location>
</feature>
<evidence type="ECO:0000256" key="10">
    <source>
        <dbReference type="SAM" id="MobiDB-lite"/>
    </source>
</evidence>
<feature type="region of interest" description="Disordered" evidence="10">
    <location>
        <begin position="538"/>
        <end position="590"/>
    </location>
</feature>
<evidence type="ECO:0000256" key="5">
    <source>
        <dbReference type="ARBA" id="ARBA00022777"/>
    </source>
</evidence>
<dbReference type="PANTHER" id="PTHR47634">
    <property type="entry name" value="PROTEIN KINASE DOMAIN-CONTAINING PROTEIN-RELATED"/>
    <property type="match status" value="1"/>
</dbReference>
<feature type="binding site" evidence="9">
    <location>
        <position position="193"/>
    </location>
    <ligand>
        <name>ATP</name>
        <dbReference type="ChEBI" id="CHEBI:30616"/>
    </ligand>
</feature>
<keyword evidence="13" id="KW-1185">Reference proteome</keyword>
<comment type="catalytic activity">
    <reaction evidence="7">
        <text>L-threonyl-[protein] + ATP = O-phospho-L-threonyl-[protein] + ADP + H(+)</text>
        <dbReference type="Rhea" id="RHEA:46608"/>
        <dbReference type="Rhea" id="RHEA-COMP:11060"/>
        <dbReference type="Rhea" id="RHEA-COMP:11605"/>
        <dbReference type="ChEBI" id="CHEBI:15378"/>
        <dbReference type="ChEBI" id="CHEBI:30013"/>
        <dbReference type="ChEBI" id="CHEBI:30616"/>
        <dbReference type="ChEBI" id="CHEBI:61977"/>
        <dbReference type="ChEBI" id="CHEBI:456216"/>
        <dbReference type="EC" id="2.7.11.1"/>
    </reaction>
</comment>
<keyword evidence="4 9" id="KW-0547">Nucleotide-binding</keyword>
<evidence type="ECO:0000313" key="12">
    <source>
        <dbReference type="EMBL" id="POR39226.1"/>
    </source>
</evidence>